<gene>
    <name evidence="1" type="ORF">EsVE80_22040</name>
</gene>
<dbReference type="KEGG" id="esg:EsVE80_22040"/>
<dbReference type="RefSeq" id="WP_173103795.1">
    <property type="nucleotide sequence ID" value="NZ_AP022822.1"/>
</dbReference>
<accession>A0A679IP74</accession>
<name>A0A679IP74_9ENTE</name>
<keyword evidence="2" id="KW-1185">Reference proteome</keyword>
<dbReference type="EMBL" id="AP022822">
    <property type="protein sequence ID" value="BCA86681.1"/>
    <property type="molecule type" value="Genomic_DNA"/>
</dbReference>
<reference evidence="1 2" key="1">
    <citation type="submission" date="2020-02" db="EMBL/GenBank/DDBJ databases">
        <title>Characterization of vanA genotype vancomycin-resistant Enterococcus saigonensis VE80.</title>
        <authorList>
            <person name="Harada T."/>
            <person name="Motooka D."/>
            <person name="Nakamura S."/>
            <person name="Yamamoto Y."/>
            <person name="Kawahara R."/>
            <person name="Kawatsu K."/>
        </authorList>
    </citation>
    <scope>NUCLEOTIDE SEQUENCE [LARGE SCALE GENOMIC DNA]</scope>
    <source>
        <strain evidence="1 2">VE80</strain>
    </source>
</reference>
<evidence type="ECO:0000313" key="2">
    <source>
        <dbReference type="Proteomes" id="UP000502998"/>
    </source>
</evidence>
<organism evidence="1 2">
    <name type="scientific">Enterococcus saigonensis</name>
    <dbReference type="NCBI Taxonomy" id="1805431"/>
    <lineage>
        <taxon>Bacteria</taxon>
        <taxon>Bacillati</taxon>
        <taxon>Bacillota</taxon>
        <taxon>Bacilli</taxon>
        <taxon>Lactobacillales</taxon>
        <taxon>Enterococcaceae</taxon>
        <taxon>Enterococcus</taxon>
    </lineage>
</organism>
<evidence type="ECO:0000313" key="1">
    <source>
        <dbReference type="EMBL" id="BCA86681.1"/>
    </source>
</evidence>
<proteinExistence type="predicted"/>
<dbReference type="Proteomes" id="UP000502998">
    <property type="component" value="Chromosome"/>
</dbReference>
<sequence>MKDYKLDFKSELPVEFANEFKVELPAKTRTVFTVNHDMVLQEFEDDTVICVTRDDEFLSIYSNRKFNQTIPVRSKKVIISFEE</sequence>
<dbReference type="AlphaFoldDB" id="A0A679IP74"/>
<protein>
    <submittedName>
        <fullName evidence="1">Uncharacterized protein</fullName>
    </submittedName>
</protein>